<organism evidence="1 2">
    <name type="scientific">Endozoicomonas montiporae</name>
    <dbReference type="NCBI Taxonomy" id="1027273"/>
    <lineage>
        <taxon>Bacteria</taxon>
        <taxon>Pseudomonadati</taxon>
        <taxon>Pseudomonadota</taxon>
        <taxon>Gammaproteobacteria</taxon>
        <taxon>Oceanospirillales</taxon>
        <taxon>Endozoicomonadaceae</taxon>
        <taxon>Endozoicomonas</taxon>
    </lineage>
</organism>
<evidence type="ECO:0000313" key="1">
    <source>
        <dbReference type="EMBL" id="KEQ12307.1"/>
    </source>
</evidence>
<reference evidence="1 2" key="1">
    <citation type="submission" date="2014-06" db="EMBL/GenBank/DDBJ databases">
        <title>Whole Genome Sequences of Three Symbiotic Endozoicomonas Bacteria.</title>
        <authorList>
            <person name="Neave M.J."/>
            <person name="Apprill A."/>
            <person name="Voolstra C.R."/>
        </authorList>
    </citation>
    <scope>NUCLEOTIDE SEQUENCE [LARGE SCALE GENOMIC DNA]</scope>
    <source>
        <strain evidence="1 2">LMG 24815</strain>
    </source>
</reference>
<dbReference type="PROSITE" id="PS51257">
    <property type="entry name" value="PROKAR_LIPOPROTEIN"/>
    <property type="match status" value="1"/>
</dbReference>
<evidence type="ECO:0008006" key="3">
    <source>
        <dbReference type="Google" id="ProtNLM"/>
    </source>
</evidence>
<dbReference type="EMBL" id="JOKG01000004">
    <property type="protein sequence ID" value="KEQ12307.1"/>
    <property type="molecule type" value="Genomic_DNA"/>
</dbReference>
<gene>
    <name evidence="1" type="ORF">GZ77_17245</name>
</gene>
<protein>
    <recommendedName>
        <fullName evidence="3">Lipoprotein</fullName>
    </recommendedName>
</protein>
<dbReference type="AlphaFoldDB" id="A0A081N1I4"/>
<evidence type="ECO:0000313" key="2">
    <source>
        <dbReference type="Proteomes" id="UP000028006"/>
    </source>
</evidence>
<comment type="caution">
    <text evidence="1">The sequence shown here is derived from an EMBL/GenBank/DDBJ whole genome shotgun (WGS) entry which is preliminary data.</text>
</comment>
<name>A0A081N1I4_9GAMM</name>
<dbReference type="Proteomes" id="UP000028006">
    <property type="component" value="Unassembled WGS sequence"/>
</dbReference>
<keyword evidence="2" id="KW-1185">Reference proteome</keyword>
<sequence>MFKLTCLLFAAISAGCSTTEKVMDSWRGHHIEEVVANWGAPSSSLKLTDGRSIYSWVSNWGSAYLLNTCRQSFTTDRNNIIQNWRFTGCPQWQTLSVKDVSEFFPQKN</sequence>
<accession>A0A081N1I4</accession>
<proteinExistence type="predicted"/>